<feature type="region of interest" description="Disordered" evidence="2">
    <location>
        <begin position="225"/>
        <end position="287"/>
    </location>
</feature>
<reference evidence="3" key="1">
    <citation type="journal article" date="2022" name="bioRxiv">
        <title>Genomics of Preaxostyla Flagellates Illuminates Evolutionary Transitions and the Path Towards Mitochondrial Loss.</title>
        <authorList>
            <person name="Novak L.V.F."/>
            <person name="Treitli S.C."/>
            <person name="Pyrih J."/>
            <person name="Halakuc P."/>
            <person name="Pipaliya S.V."/>
            <person name="Vacek V."/>
            <person name="Brzon O."/>
            <person name="Soukal P."/>
            <person name="Eme L."/>
            <person name="Dacks J.B."/>
            <person name="Karnkowska A."/>
            <person name="Elias M."/>
            <person name="Hampl V."/>
        </authorList>
    </citation>
    <scope>NUCLEOTIDE SEQUENCE</scope>
    <source>
        <strain evidence="3">RCP-MX</strain>
    </source>
</reference>
<dbReference type="SMART" id="SM00185">
    <property type="entry name" value="ARM"/>
    <property type="match status" value="2"/>
</dbReference>
<feature type="region of interest" description="Disordered" evidence="2">
    <location>
        <begin position="737"/>
        <end position="762"/>
    </location>
</feature>
<dbReference type="InterPro" id="IPR011989">
    <property type="entry name" value="ARM-like"/>
</dbReference>
<dbReference type="EMBL" id="JAPMOS010000124">
    <property type="protein sequence ID" value="KAJ4455010.1"/>
    <property type="molecule type" value="Genomic_DNA"/>
</dbReference>
<evidence type="ECO:0000313" key="3">
    <source>
        <dbReference type="EMBL" id="KAJ4455010.1"/>
    </source>
</evidence>
<dbReference type="InterPro" id="IPR000225">
    <property type="entry name" value="Armadillo"/>
</dbReference>
<keyword evidence="4" id="KW-1185">Reference proteome</keyword>
<evidence type="ECO:0000313" key="4">
    <source>
        <dbReference type="Proteomes" id="UP001141327"/>
    </source>
</evidence>
<feature type="compositionally biased region" description="Low complexity" evidence="2">
    <location>
        <begin position="260"/>
        <end position="282"/>
    </location>
</feature>
<feature type="repeat" description="HEAT" evidence="1">
    <location>
        <begin position="431"/>
        <end position="471"/>
    </location>
</feature>
<dbReference type="Proteomes" id="UP001141327">
    <property type="component" value="Unassembled WGS sequence"/>
</dbReference>
<dbReference type="SUPFAM" id="SSF48371">
    <property type="entry name" value="ARM repeat"/>
    <property type="match status" value="1"/>
</dbReference>
<dbReference type="InterPro" id="IPR016024">
    <property type="entry name" value="ARM-type_fold"/>
</dbReference>
<sequence>MKAGSIQFSINGIQQQGINVPPPRSFLDMRTQVQTFFPDDFIAGFTFTAGEKEYVLWDDLTLGSYLRQNPHPPIAINFVRDEYIADPRRSSEDAAARHLLVPVFSMAHSMGFRCTTVEAAGQPPVPLLLPPGRPLPENALPRLLAMAAQVLGFQVMALSYCDQNPAEQSAAPICLYHRTALSLSYVLNRSIFIGTEAVLDTEAALTRYLALDPLPPLRALLAVRSKPFQPAPTPEGHRARRRRRRPRVVGAEDAVTKQEGAAPGGDEAVGAAAAAPAPHGQGLRSAKDVSLTEPRASFVSVVSPTHPPDFEPSGLIDSLRHLVLHPEVDAAAGHPLPLLLLALVQQLQTAATVALLRDPQAFEILVRLLASPRLLSSNPFAMALLLQILYAVPPTAALRARFAEAGGPEGVAWMLAHPRTAAPESPLPALLLPLLVEYMVPRHVPAFVRAGGAAALVRLLPALGAESLEQFLFVVGDFYTIIEARVAMEQGLAHRLAPQLEACQQPNLTSLLLNLLLLLAPAHDTDGFRELAAVVVRLLANHELTVMLTSAITGLLQRDIFRRAFAAEAALGPAVVRLLSPTASSALQGCALSLVRGCLPDPPCRAALRRAGCLSALVGLAPDPRDQRLVCWYLVTLKELADEPEDREALVALGVTRVLTALLAESTRPISDVVCALQAILEPPSASPGVVEDAAEPGDRSGPAEAQASEGRAARRKKKKLELDPLRAPASQLRAAARDWMKSPPKKEECLNDPAPSLDSGSQWEGRIAQPVGLLGPHGAPSAPPLLLCAPEAASDCCGPGQAAPSGQLELNIDNAPSPLSLTCPQLRMSRLEGPRRAGSTWPAPCWSGSRGTRAAILKLAVRAPNLRD</sequence>
<dbReference type="PROSITE" id="PS50077">
    <property type="entry name" value="HEAT_REPEAT"/>
    <property type="match status" value="1"/>
</dbReference>
<comment type="caution">
    <text evidence="3">The sequence shown here is derived from an EMBL/GenBank/DDBJ whole genome shotgun (WGS) entry which is preliminary data.</text>
</comment>
<dbReference type="InterPro" id="IPR021133">
    <property type="entry name" value="HEAT_type_2"/>
</dbReference>
<feature type="compositionally biased region" description="Basic and acidic residues" evidence="2">
    <location>
        <begin position="737"/>
        <end position="750"/>
    </location>
</feature>
<evidence type="ECO:0000256" key="1">
    <source>
        <dbReference type="PROSITE-ProRule" id="PRU00103"/>
    </source>
</evidence>
<evidence type="ECO:0000256" key="2">
    <source>
        <dbReference type="SAM" id="MobiDB-lite"/>
    </source>
</evidence>
<gene>
    <name evidence="3" type="ORF">PAPYR_10138</name>
</gene>
<dbReference type="Gene3D" id="1.25.10.10">
    <property type="entry name" value="Leucine-rich Repeat Variant"/>
    <property type="match status" value="1"/>
</dbReference>
<protein>
    <submittedName>
        <fullName evidence="3">Uncharacterized protein</fullName>
    </submittedName>
</protein>
<proteinExistence type="predicted"/>
<feature type="region of interest" description="Disordered" evidence="2">
    <location>
        <begin position="685"/>
        <end position="725"/>
    </location>
</feature>
<feature type="compositionally biased region" description="Basic residues" evidence="2">
    <location>
        <begin position="238"/>
        <end position="247"/>
    </location>
</feature>
<organism evidence="3 4">
    <name type="scientific">Paratrimastix pyriformis</name>
    <dbReference type="NCBI Taxonomy" id="342808"/>
    <lineage>
        <taxon>Eukaryota</taxon>
        <taxon>Metamonada</taxon>
        <taxon>Preaxostyla</taxon>
        <taxon>Paratrimastigidae</taxon>
        <taxon>Paratrimastix</taxon>
    </lineage>
</organism>
<name>A0ABQ8UDU2_9EUKA</name>
<accession>A0ABQ8UDU2</accession>